<dbReference type="KEGG" id="afr:AFE_1335"/>
<accession>B7J9E0</accession>
<dbReference type="HOGENOM" id="CLU_2327488_0_0_6"/>
<dbReference type="AlphaFoldDB" id="B7J9E0"/>
<sequence>MGTPARPLAWRLIMELNPLQTRVAQLYQEGLYASIGSWEDAQLTHDALFLFLLQEAGGRTDLDVLESRVAVVSEHLQYFLDDLASAIANAAEDSSDGD</sequence>
<dbReference type="Proteomes" id="UP000001362">
    <property type="component" value="Chromosome"/>
</dbReference>
<evidence type="ECO:0000313" key="1">
    <source>
        <dbReference type="EMBL" id="ACK80535.1"/>
    </source>
</evidence>
<dbReference type="EMBL" id="CP001219">
    <property type="protein sequence ID" value="ACK80535.1"/>
    <property type="molecule type" value="Genomic_DNA"/>
</dbReference>
<dbReference type="STRING" id="243159.AFE_1335"/>
<evidence type="ECO:0000313" key="2">
    <source>
        <dbReference type="Proteomes" id="UP000001362"/>
    </source>
</evidence>
<organism evidence="1 2">
    <name type="scientific">Acidithiobacillus ferrooxidans (strain ATCC 23270 / DSM 14882 / CIP 104768 / NCIMB 8455)</name>
    <name type="common">Ferrobacillus ferrooxidans (strain ATCC 23270)</name>
    <dbReference type="NCBI Taxonomy" id="243159"/>
    <lineage>
        <taxon>Bacteria</taxon>
        <taxon>Pseudomonadati</taxon>
        <taxon>Pseudomonadota</taxon>
        <taxon>Acidithiobacillia</taxon>
        <taxon>Acidithiobacillales</taxon>
        <taxon>Acidithiobacillaceae</taxon>
        <taxon>Acidithiobacillus</taxon>
    </lineage>
</organism>
<dbReference type="PaxDb" id="243159-AFE_1335"/>
<protein>
    <submittedName>
        <fullName evidence="1">Uncharacterized protein</fullName>
    </submittedName>
</protein>
<gene>
    <name evidence="1" type="ordered locus">AFE_1335</name>
</gene>
<name>B7J9E0_ACIF2</name>
<reference evidence="1 2" key="1">
    <citation type="journal article" date="2008" name="BMC Genomics">
        <title>Acidithiobacillus ferrooxidans metabolism: from genome sequence to industrial applications.</title>
        <authorList>
            <person name="Valdes J."/>
            <person name="Pedroso I."/>
            <person name="Quatrini R."/>
            <person name="Dodson R.J."/>
            <person name="Tettelin H."/>
            <person name="Blake R.II."/>
            <person name="Eisen J.A."/>
            <person name="Holmes D.S."/>
        </authorList>
    </citation>
    <scope>NUCLEOTIDE SEQUENCE [LARGE SCALE GENOMIC DNA]</scope>
    <source>
        <strain evidence="2">ATCC 23270 / DSM 14882 / CIP 104768 / NCIMB 8455</strain>
    </source>
</reference>
<keyword evidence="2" id="KW-1185">Reference proteome</keyword>
<proteinExistence type="predicted"/>